<evidence type="ECO:0000256" key="3">
    <source>
        <dbReference type="ARBA" id="ARBA00022485"/>
    </source>
</evidence>
<dbReference type="Pfam" id="PF12838">
    <property type="entry name" value="Fer4_7"/>
    <property type="match status" value="2"/>
</dbReference>
<keyword evidence="7" id="KW-0408">Iron</keyword>
<dbReference type="OrthoDB" id="9766627at2"/>
<evidence type="ECO:0000256" key="4">
    <source>
        <dbReference type="ARBA" id="ARBA00022723"/>
    </source>
</evidence>
<dbReference type="PROSITE" id="PS00198">
    <property type="entry name" value="4FE4S_FER_1"/>
    <property type="match status" value="2"/>
</dbReference>
<evidence type="ECO:0000313" key="11">
    <source>
        <dbReference type="Proteomes" id="UP000192418"/>
    </source>
</evidence>
<keyword evidence="3" id="KW-0004">4Fe-4S</keyword>
<dbReference type="InterPro" id="IPR017900">
    <property type="entry name" value="4Fe4S_Fe_S_CS"/>
</dbReference>
<sequence>MNIELLTLTEVTAISGQEGDITATLVQHPRYVDTDKCIACGLCAEKCPKKVPDEYNEGLGKRKAIYVPYSQAVPLKYTIDPNNCLYLTKERCGLCETVCPSHAINYLDQKKEITLNVGSVVLSTGFKSFDPSGLDHLSFGKHPDIVTSMGFERVLSATGPQGGHLVLPSDKKHKKEPKKIAWLQCVGSRDENRSKNSYCSSVCCMYAVKQSVMAMDHSKAPLDCAIFYMDMRTQGKDFDTYLEKAKDNGVRFVRSRVHTVMPDPHKGNLVMTYVDELGALKTEYFDMVVLSTGLEISADSFALATGMGIELDASNFINTNSFNPVSTSMPGIYACGVFTGPKDIPQSVMEASAAAAAATEGLAVSRNTLTKAVVKPKEREVAEDAPKIGVFVCNCGTNIGGIVDIPAVAAYAAELPGVVYVEENLFTCSQDTQDKMVEVIRNKGLNRIVVAACTPKTHEELFRETLIDAGLNKYLIEMANIRNQDSWVHSDEPEKATTKAKDLVRMAVAKAFRLAPLFETQLPVSPSALVVGGGIAGMTAALSLSRQGYPVTLVEKNQHMGGNGRQLCKTWKNEEIAPFVKGLIADIEADGQIQTLLGATVESVEGFVGNFKTTVTSVDKTQLIDHGVALIATGAVESKPTEYAYGQHKAVMTLLELDALFMEKDTRLEKAMEVVFIQCVGSRDKEHPYCSKVCCTHAIKSAMAFKKKNPDTGVYVLYRDIRTYGQRETLYREARKAGILFFQYDLDSKPVVTPGENRVSVEFTDTILGRRLCVDADILCLSARIDARDNTHLSQAFKVTADSAGWLLEAHQKLRPVDFATDGVFLCGMSHYPKPVDESIAQAKAAAARALTVLSRNSINVGGIVAQIDPERCAGCGGCVEVCSYNAITMDPEREVAVVNDALCKGCGACAATCPSEAPSLMGFNNDQLYAQIKSALAV</sequence>
<dbReference type="InterPro" id="IPR039650">
    <property type="entry name" value="HdrA-like"/>
</dbReference>
<keyword evidence="8" id="KW-0411">Iron-sulfur</keyword>
<feature type="domain" description="4Fe-4S ferredoxin-type" evidence="9">
    <location>
        <begin position="864"/>
        <end position="893"/>
    </location>
</feature>
<dbReference type="Pfam" id="PF07992">
    <property type="entry name" value="Pyr_redox_2"/>
    <property type="match status" value="2"/>
</dbReference>
<evidence type="ECO:0000256" key="2">
    <source>
        <dbReference type="ARBA" id="ARBA00006561"/>
    </source>
</evidence>
<evidence type="ECO:0000256" key="8">
    <source>
        <dbReference type="ARBA" id="ARBA00023014"/>
    </source>
</evidence>
<dbReference type="InterPro" id="IPR023753">
    <property type="entry name" value="FAD/NAD-binding_dom"/>
</dbReference>
<dbReference type="PANTHER" id="PTHR43498:SF1">
    <property type="entry name" value="COB--COM HETERODISULFIDE REDUCTASE IRON-SULFUR SUBUNIT A"/>
    <property type="match status" value="1"/>
</dbReference>
<comment type="similarity">
    <text evidence="2">Belongs to the HdrA family.</text>
</comment>
<evidence type="ECO:0000259" key="9">
    <source>
        <dbReference type="PROSITE" id="PS51379"/>
    </source>
</evidence>
<evidence type="ECO:0000256" key="1">
    <source>
        <dbReference type="ARBA" id="ARBA00001974"/>
    </source>
</evidence>
<dbReference type="GO" id="GO:0046872">
    <property type="term" value="F:metal ion binding"/>
    <property type="evidence" value="ECO:0007669"/>
    <property type="project" value="UniProtKB-KW"/>
</dbReference>
<accession>A0A1W2EGJ0</accession>
<keyword evidence="6" id="KW-0560">Oxidoreductase</keyword>
<keyword evidence="5" id="KW-0285">Flavoprotein</keyword>
<dbReference type="AlphaFoldDB" id="A0A1W2EGJ0"/>
<name>A0A1W2EGJ0_9BACT</name>
<evidence type="ECO:0000256" key="7">
    <source>
        <dbReference type="ARBA" id="ARBA00023004"/>
    </source>
</evidence>
<dbReference type="InterPro" id="IPR017896">
    <property type="entry name" value="4Fe4S_Fe-S-bd"/>
</dbReference>
<dbReference type="PANTHER" id="PTHR43498">
    <property type="entry name" value="FERREDOXIN:COB-COM HETERODISULFIDE REDUCTASE SUBUNIT A"/>
    <property type="match status" value="1"/>
</dbReference>
<dbReference type="STRING" id="1121400.SAMN02746065_13113"/>
<comment type="cofactor">
    <cofactor evidence="1">
        <name>FAD</name>
        <dbReference type="ChEBI" id="CHEBI:57692"/>
    </cofactor>
</comment>
<evidence type="ECO:0000256" key="5">
    <source>
        <dbReference type="ARBA" id="ARBA00022827"/>
    </source>
</evidence>
<dbReference type="SUPFAM" id="SSF54862">
    <property type="entry name" value="4Fe-4S ferredoxins"/>
    <property type="match status" value="2"/>
</dbReference>
<dbReference type="Gene3D" id="3.30.70.20">
    <property type="match status" value="2"/>
</dbReference>
<dbReference type="SUPFAM" id="SSF51905">
    <property type="entry name" value="FAD/NAD(P)-binding domain"/>
    <property type="match status" value="2"/>
</dbReference>
<dbReference type="GO" id="GO:0051539">
    <property type="term" value="F:4 iron, 4 sulfur cluster binding"/>
    <property type="evidence" value="ECO:0007669"/>
    <property type="project" value="UniProtKB-KW"/>
</dbReference>
<evidence type="ECO:0000256" key="6">
    <source>
        <dbReference type="ARBA" id="ARBA00023002"/>
    </source>
</evidence>
<feature type="domain" description="4Fe-4S ferredoxin-type" evidence="9">
    <location>
        <begin position="895"/>
        <end position="924"/>
    </location>
</feature>
<reference evidence="10 11" key="1">
    <citation type="submission" date="2017-04" db="EMBL/GenBank/DDBJ databases">
        <authorList>
            <person name="Afonso C.L."/>
            <person name="Miller P.J."/>
            <person name="Scott M.A."/>
            <person name="Spackman E."/>
            <person name="Goraichik I."/>
            <person name="Dimitrov K.M."/>
            <person name="Suarez D.L."/>
            <person name="Swayne D.E."/>
        </authorList>
    </citation>
    <scope>NUCLEOTIDE SEQUENCE [LARGE SCALE GENOMIC DNA]</scope>
    <source>
        <strain evidence="10 11">DSM 3385</strain>
    </source>
</reference>
<feature type="domain" description="4Fe-4S ferredoxin-type" evidence="9">
    <location>
        <begin position="28"/>
        <end position="58"/>
    </location>
</feature>
<dbReference type="EMBL" id="FWXY01000031">
    <property type="protein sequence ID" value="SMD08755.1"/>
    <property type="molecule type" value="Genomic_DNA"/>
</dbReference>
<keyword evidence="11" id="KW-1185">Reference proteome</keyword>
<gene>
    <name evidence="10" type="ORF">SAMN02746065_13113</name>
</gene>
<keyword evidence="4" id="KW-0479">Metal-binding</keyword>
<feature type="domain" description="4Fe-4S ferredoxin-type" evidence="9">
    <location>
        <begin position="75"/>
        <end position="109"/>
    </location>
</feature>
<keyword evidence="5" id="KW-0274">FAD</keyword>
<dbReference type="Proteomes" id="UP000192418">
    <property type="component" value="Unassembled WGS sequence"/>
</dbReference>
<evidence type="ECO:0000313" key="10">
    <source>
        <dbReference type="EMBL" id="SMD08755.1"/>
    </source>
</evidence>
<dbReference type="GO" id="GO:0016491">
    <property type="term" value="F:oxidoreductase activity"/>
    <property type="evidence" value="ECO:0007669"/>
    <property type="project" value="UniProtKB-KW"/>
</dbReference>
<dbReference type="Gene3D" id="3.50.50.60">
    <property type="entry name" value="FAD/NAD(P)-binding domain"/>
    <property type="match status" value="2"/>
</dbReference>
<dbReference type="InterPro" id="IPR036188">
    <property type="entry name" value="FAD/NAD-bd_sf"/>
</dbReference>
<proteinExistence type="inferred from homology"/>
<protein>
    <submittedName>
        <fullName evidence="10">Heterodisulfide reductase subunit A</fullName>
    </submittedName>
</protein>
<dbReference type="PROSITE" id="PS51379">
    <property type="entry name" value="4FE4S_FER_2"/>
    <property type="match status" value="4"/>
</dbReference>
<organism evidence="10 11">
    <name type="scientific">Desulfocicer vacuolatum DSM 3385</name>
    <dbReference type="NCBI Taxonomy" id="1121400"/>
    <lineage>
        <taxon>Bacteria</taxon>
        <taxon>Pseudomonadati</taxon>
        <taxon>Thermodesulfobacteriota</taxon>
        <taxon>Desulfobacteria</taxon>
        <taxon>Desulfobacterales</taxon>
        <taxon>Desulfobacteraceae</taxon>
        <taxon>Desulfocicer</taxon>
    </lineage>
</organism>